<evidence type="ECO:0000313" key="3">
    <source>
        <dbReference type="EMBL" id="PWN91080.1"/>
    </source>
</evidence>
<keyword evidence="2" id="KW-0732">Signal</keyword>
<dbReference type="GeneID" id="37046299"/>
<keyword evidence="4" id="KW-1185">Reference proteome</keyword>
<dbReference type="RefSeq" id="XP_025378278.1">
    <property type="nucleotide sequence ID" value="XM_025524383.1"/>
</dbReference>
<sequence length="550" mass="61400">MRVSALLFCLGIAAFAMTARVAAVPSRLAAWRVSKSPPRLSDELDNQYIAMEKRMDENLSKSLSDYLSHRPPVKEQKSLALMRRVHRLHEKIGRLSISASPSHNPSPSTSQEPSTSTSQEPSASTSQDVKLKGLKDKLGLREEQLLESLLDKDILALRKCLKDTQTERELGDQCFSSLKAASDHLEKPFRDIVESARKGDFSGPAVQRMMLLVHQYAEKVRDVSGQDIAPVPASPAAWRVSDSSPLFAGELDGQEAALEKRMDHDPRVMLPRYPFKEWNALRVREHIHILHGQLNLMSCSASTSHNTNTSTSHDSSASQHTELVKLKKDLAVLERELRSELEEKNLKPLQECLQGLEKNNNEWCNKRYDESDERNGDVVTIERSLIAVVTLERSLIAVVAVERSLIAVFAMERSLIAVVAVERSLIAVVTVERSVTFGNTADTPLSHTYTQTQTQTQTESRTQTQTLERNELFEDVLCCVPLAVTDIVCKGGQDKLVFAHDPRRSRGARVRHQRPAHQKWRTPPGQECSSAAPGGPTMVNLFDTKMPTPL</sequence>
<protein>
    <submittedName>
        <fullName evidence="3">Uncharacterized protein</fullName>
    </submittedName>
</protein>
<feature type="compositionally biased region" description="Low complexity" evidence="1">
    <location>
        <begin position="105"/>
        <end position="127"/>
    </location>
</feature>
<name>A0A316YNF4_9BASI</name>
<dbReference type="EMBL" id="KZ819635">
    <property type="protein sequence ID" value="PWN91080.1"/>
    <property type="molecule type" value="Genomic_DNA"/>
</dbReference>
<feature type="region of interest" description="Disordered" evidence="1">
    <location>
        <begin position="301"/>
        <end position="321"/>
    </location>
</feature>
<feature type="compositionally biased region" description="Low complexity" evidence="1">
    <location>
        <begin position="301"/>
        <end position="318"/>
    </location>
</feature>
<proteinExistence type="predicted"/>
<feature type="compositionally biased region" description="Low complexity" evidence="1">
    <location>
        <begin position="448"/>
        <end position="460"/>
    </location>
</feature>
<feature type="compositionally biased region" description="Basic residues" evidence="1">
    <location>
        <begin position="505"/>
        <end position="520"/>
    </location>
</feature>
<feature type="region of interest" description="Disordered" evidence="1">
    <location>
        <begin position="94"/>
        <end position="130"/>
    </location>
</feature>
<evidence type="ECO:0000256" key="1">
    <source>
        <dbReference type="SAM" id="MobiDB-lite"/>
    </source>
</evidence>
<dbReference type="InParanoid" id="A0A316YNF4"/>
<dbReference type="Proteomes" id="UP000245768">
    <property type="component" value="Unassembled WGS sequence"/>
</dbReference>
<evidence type="ECO:0000256" key="2">
    <source>
        <dbReference type="SAM" id="SignalP"/>
    </source>
</evidence>
<reference evidence="3" key="1">
    <citation type="journal article" date="2018" name="Mol. Biol. Evol.">
        <title>Broad Genomic Sampling Reveals a Smut Pathogenic Ancestry of the Fungal Clade Ustilaginomycotina.</title>
        <authorList>
            <person name="Kijpornyongpan T."/>
            <person name="Mondo S.J."/>
            <person name="Barry K."/>
            <person name="Sandor L."/>
            <person name="Lee J."/>
            <person name="Lipzen A."/>
            <person name="Pangilinan J."/>
            <person name="LaButti K."/>
            <person name="Hainaut M."/>
            <person name="Henrissat B."/>
            <person name="Grigoriev I.V."/>
            <person name="Spatafora J.W."/>
            <person name="Aime M.C."/>
        </authorList>
    </citation>
    <scope>NUCLEOTIDE SEQUENCE [LARGE SCALE GENOMIC DNA]</scope>
    <source>
        <strain evidence="3">MCA 4198</strain>
    </source>
</reference>
<feature type="chain" id="PRO_5016233684" evidence="2">
    <location>
        <begin position="24"/>
        <end position="550"/>
    </location>
</feature>
<gene>
    <name evidence="3" type="ORF">FA10DRAFT_292052</name>
</gene>
<feature type="region of interest" description="Disordered" evidence="1">
    <location>
        <begin position="503"/>
        <end position="538"/>
    </location>
</feature>
<feature type="signal peptide" evidence="2">
    <location>
        <begin position="1"/>
        <end position="23"/>
    </location>
</feature>
<feature type="region of interest" description="Disordered" evidence="1">
    <location>
        <begin position="440"/>
        <end position="460"/>
    </location>
</feature>
<evidence type="ECO:0000313" key="4">
    <source>
        <dbReference type="Proteomes" id="UP000245768"/>
    </source>
</evidence>
<dbReference type="AlphaFoldDB" id="A0A316YNF4"/>
<accession>A0A316YNF4</accession>
<organism evidence="3 4">
    <name type="scientific">Acaromyces ingoldii</name>
    <dbReference type="NCBI Taxonomy" id="215250"/>
    <lineage>
        <taxon>Eukaryota</taxon>
        <taxon>Fungi</taxon>
        <taxon>Dikarya</taxon>
        <taxon>Basidiomycota</taxon>
        <taxon>Ustilaginomycotina</taxon>
        <taxon>Exobasidiomycetes</taxon>
        <taxon>Exobasidiales</taxon>
        <taxon>Cryptobasidiaceae</taxon>
        <taxon>Acaromyces</taxon>
    </lineage>
</organism>